<accession>A0A0K2GAD3</accession>
<evidence type="ECO:0008006" key="4">
    <source>
        <dbReference type="Google" id="ProtNLM"/>
    </source>
</evidence>
<evidence type="ECO:0000256" key="1">
    <source>
        <dbReference type="SAM" id="MobiDB-lite"/>
    </source>
</evidence>
<evidence type="ECO:0000313" key="2">
    <source>
        <dbReference type="EMBL" id="ALA57916.1"/>
    </source>
</evidence>
<name>A0A0K2GAD3_NITMO</name>
<dbReference type="AlphaFoldDB" id="A0A0K2GAD3"/>
<protein>
    <recommendedName>
        <fullName evidence="4">DprA winged helix domain-containing protein</fullName>
    </recommendedName>
</protein>
<evidence type="ECO:0000313" key="3">
    <source>
        <dbReference type="Proteomes" id="UP000069205"/>
    </source>
</evidence>
<gene>
    <name evidence="2" type="ORF">NITMOv2_1489</name>
</gene>
<sequence length="94" mass="10468">MLRAGSKPAADGVERRHPEQLILQQLREGRPCTVEELLERVPELTWAQLFLAMDILSRRGDVELSRQGFTYSVRMRPGSAGGGNANGSARPDHR</sequence>
<feature type="region of interest" description="Disordered" evidence="1">
    <location>
        <begin position="73"/>
        <end position="94"/>
    </location>
</feature>
<dbReference type="PATRIC" id="fig|42253.5.peg.1459"/>
<organism evidence="2 3">
    <name type="scientific">Nitrospira moscoviensis</name>
    <dbReference type="NCBI Taxonomy" id="42253"/>
    <lineage>
        <taxon>Bacteria</taxon>
        <taxon>Pseudomonadati</taxon>
        <taxon>Nitrospirota</taxon>
        <taxon>Nitrospiria</taxon>
        <taxon>Nitrospirales</taxon>
        <taxon>Nitrospiraceae</taxon>
        <taxon>Nitrospira</taxon>
    </lineage>
</organism>
<dbReference type="KEGG" id="nmv:NITMOv2_1489"/>
<keyword evidence="3" id="KW-1185">Reference proteome</keyword>
<dbReference type="STRING" id="42253.NITMOv2_1489"/>
<proteinExistence type="predicted"/>
<dbReference type="EMBL" id="CP011801">
    <property type="protein sequence ID" value="ALA57916.1"/>
    <property type="molecule type" value="Genomic_DNA"/>
</dbReference>
<dbReference type="Proteomes" id="UP000069205">
    <property type="component" value="Chromosome"/>
</dbReference>
<reference evidence="2 3" key="1">
    <citation type="journal article" date="2015" name="Proc. Natl. Acad. Sci. U.S.A.">
        <title>Expanded metabolic versatility of ubiquitous nitrite-oxidizing bacteria from the genus Nitrospira.</title>
        <authorList>
            <person name="Koch H."/>
            <person name="Lucker S."/>
            <person name="Albertsen M."/>
            <person name="Kitzinger K."/>
            <person name="Herbold C."/>
            <person name="Spieck E."/>
            <person name="Nielsen P.H."/>
            <person name="Wagner M."/>
            <person name="Daims H."/>
        </authorList>
    </citation>
    <scope>NUCLEOTIDE SEQUENCE [LARGE SCALE GENOMIC DNA]</scope>
    <source>
        <strain evidence="2 3">NSP M-1</strain>
    </source>
</reference>
<dbReference type="OrthoDB" id="9813363at2"/>
<dbReference type="RefSeq" id="WP_053379156.1">
    <property type="nucleotide sequence ID" value="NZ_CP011801.1"/>
</dbReference>